<accession>A0AA39H3P8</accession>
<dbReference type="EMBL" id="JAUCMV010000005">
    <property type="protein sequence ID" value="KAK0398665.1"/>
    <property type="molecule type" value="Genomic_DNA"/>
</dbReference>
<name>A0AA39H3P8_9BILA</name>
<keyword evidence="3" id="KW-1185">Reference proteome</keyword>
<gene>
    <name evidence="2" type="ORF">QR680_002701</name>
</gene>
<organism evidence="2 3">
    <name type="scientific">Steinernema hermaphroditum</name>
    <dbReference type="NCBI Taxonomy" id="289476"/>
    <lineage>
        <taxon>Eukaryota</taxon>
        <taxon>Metazoa</taxon>
        <taxon>Ecdysozoa</taxon>
        <taxon>Nematoda</taxon>
        <taxon>Chromadorea</taxon>
        <taxon>Rhabditida</taxon>
        <taxon>Tylenchina</taxon>
        <taxon>Panagrolaimomorpha</taxon>
        <taxon>Strongyloidoidea</taxon>
        <taxon>Steinernematidae</taxon>
        <taxon>Steinernema</taxon>
    </lineage>
</organism>
<evidence type="ECO:0000256" key="1">
    <source>
        <dbReference type="SAM" id="MobiDB-lite"/>
    </source>
</evidence>
<feature type="compositionally biased region" description="Polar residues" evidence="1">
    <location>
        <begin position="83"/>
        <end position="99"/>
    </location>
</feature>
<feature type="region of interest" description="Disordered" evidence="1">
    <location>
        <begin position="82"/>
        <end position="105"/>
    </location>
</feature>
<dbReference type="AlphaFoldDB" id="A0AA39H3P8"/>
<protein>
    <submittedName>
        <fullName evidence="2">Uncharacterized protein</fullName>
    </submittedName>
</protein>
<feature type="region of interest" description="Disordered" evidence="1">
    <location>
        <begin position="44"/>
        <end position="69"/>
    </location>
</feature>
<sequence length="105" mass="11644">MLNVSTLKETNKHVTNLPPLSRIEQAALSRYHRGAHRVWSDKLARHMESSPEANSPAMPVVNAPSRRSPACSLRGRAELEHTYTASESRNVNLPATSFSPAFVDH</sequence>
<evidence type="ECO:0000313" key="2">
    <source>
        <dbReference type="EMBL" id="KAK0398665.1"/>
    </source>
</evidence>
<proteinExistence type="predicted"/>
<dbReference type="Proteomes" id="UP001175271">
    <property type="component" value="Unassembled WGS sequence"/>
</dbReference>
<comment type="caution">
    <text evidence="2">The sequence shown here is derived from an EMBL/GenBank/DDBJ whole genome shotgun (WGS) entry which is preliminary data.</text>
</comment>
<evidence type="ECO:0000313" key="3">
    <source>
        <dbReference type="Proteomes" id="UP001175271"/>
    </source>
</evidence>
<reference evidence="2" key="1">
    <citation type="submission" date="2023-06" db="EMBL/GenBank/DDBJ databases">
        <title>Genomic analysis of the entomopathogenic nematode Steinernema hermaphroditum.</title>
        <authorList>
            <person name="Schwarz E.M."/>
            <person name="Heppert J.K."/>
            <person name="Baniya A."/>
            <person name="Schwartz H.T."/>
            <person name="Tan C.-H."/>
            <person name="Antoshechkin I."/>
            <person name="Sternberg P.W."/>
            <person name="Goodrich-Blair H."/>
            <person name="Dillman A.R."/>
        </authorList>
    </citation>
    <scope>NUCLEOTIDE SEQUENCE</scope>
    <source>
        <strain evidence="2">PS9179</strain>
        <tissue evidence="2">Whole animal</tissue>
    </source>
</reference>